<dbReference type="AlphaFoldDB" id="A0A8S1IXY5"/>
<protein>
    <submittedName>
        <fullName evidence="2">Uncharacterized protein</fullName>
    </submittedName>
</protein>
<organism evidence="2 3">
    <name type="scientific">Ostreobium quekettii</name>
    <dbReference type="NCBI Taxonomy" id="121088"/>
    <lineage>
        <taxon>Eukaryota</taxon>
        <taxon>Viridiplantae</taxon>
        <taxon>Chlorophyta</taxon>
        <taxon>core chlorophytes</taxon>
        <taxon>Ulvophyceae</taxon>
        <taxon>TCBD clade</taxon>
        <taxon>Bryopsidales</taxon>
        <taxon>Ostreobineae</taxon>
        <taxon>Ostreobiaceae</taxon>
        <taxon>Ostreobium</taxon>
    </lineage>
</organism>
<dbReference type="Proteomes" id="UP000708148">
    <property type="component" value="Unassembled WGS sequence"/>
</dbReference>
<keyword evidence="3" id="KW-1185">Reference proteome</keyword>
<dbReference type="EMBL" id="CAJHUC010001121">
    <property type="protein sequence ID" value="CAD7699842.1"/>
    <property type="molecule type" value="Genomic_DNA"/>
</dbReference>
<reference evidence="2" key="1">
    <citation type="submission" date="2020-12" db="EMBL/GenBank/DDBJ databases">
        <authorList>
            <person name="Iha C."/>
        </authorList>
    </citation>
    <scope>NUCLEOTIDE SEQUENCE</scope>
</reference>
<evidence type="ECO:0000313" key="2">
    <source>
        <dbReference type="EMBL" id="CAD7699842.1"/>
    </source>
</evidence>
<evidence type="ECO:0000313" key="3">
    <source>
        <dbReference type="Proteomes" id="UP000708148"/>
    </source>
</evidence>
<feature type="region of interest" description="Disordered" evidence="1">
    <location>
        <begin position="1"/>
        <end position="38"/>
    </location>
</feature>
<comment type="caution">
    <text evidence="2">The sequence shown here is derived from an EMBL/GenBank/DDBJ whole genome shotgun (WGS) entry which is preliminary data.</text>
</comment>
<proteinExistence type="predicted"/>
<sequence>MSARAGKDGRSARRGKTGVTPEEGDVRPSVNLGGVVPPDRALQPVASDLEFAAGGGRLWVAGDDVGSRDWAHQPAAGDLEFAADGRAGDGLSGMMWQVGDFFLVV</sequence>
<accession>A0A8S1IXY5</accession>
<evidence type="ECO:0000256" key="1">
    <source>
        <dbReference type="SAM" id="MobiDB-lite"/>
    </source>
</evidence>
<gene>
    <name evidence="2" type="ORF">OSTQU699_LOCUS5201</name>
</gene>
<feature type="compositionally biased region" description="Basic and acidic residues" evidence="1">
    <location>
        <begin position="1"/>
        <end position="11"/>
    </location>
</feature>
<name>A0A8S1IXY5_9CHLO</name>